<dbReference type="RefSeq" id="XP_001425439.1">
    <property type="nucleotide sequence ID" value="XM_001425402.1"/>
</dbReference>
<name>A0BHM4_PARTE</name>
<evidence type="ECO:0000313" key="3">
    <source>
        <dbReference type="Proteomes" id="UP000000600"/>
    </source>
</evidence>
<feature type="transmembrane region" description="Helical" evidence="1">
    <location>
        <begin position="86"/>
        <end position="107"/>
    </location>
</feature>
<organism evidence="2 3">
    <name type="scientific">Paramecium tetraurelia</name>
    <dbReference type="NCBI Taxonomy" id="5888"/>
    <lineage>
        <taxon>Eukaryota</taxon>
        <taxon>Sar</taxon>
        <taxon>Alveolata</taxon>
        <taxon>Ciliophora</taxon>
        <taxon>Intramacronucleata</taxon>
        <taxon>Oligohymenophorea</taxon>
        <taxon>Peniculida</taxon>
        <taxon>Parameciidae</taxon>
        <taxon>Paramecium</taxon>
    </lineage>
</organism>
<sequence>MSQSIVIVLLPIFKLHTIRMLQNLDISQSTHFCLQFSIQNGQRNKQSQQIHLQASILNINLNHFYFFPPAKYRQSQLLIIRIEEQYFYQMISMIHIFKHGFFLLIYLWSDNKVLLIFYFQVLQVKFPLLFFQVPILIFPLYFVQIHSISTIPSLSCFFQLILKFVQNYTFSANFCQLYSHMVLSFFLWVLEEWK</sequence>
<keyword evidence="1" id="KW-0472">Membrane</keyword>
<proteinExistence type="predicted"/>
<protein>
    <recommendedName>
        <fullName evidence="4">Transmembrane protein</fullName>
    </recommendedName>
</protein>
<reference evidence="2 3" key="1">
    <citation type="journal article" date="2006" name="Nature">
        <title>Global trends of whole-genome duplications revealed by the ciliate Paramecium tetraurelia.</title>
        <authorList>
            <consortium name="Genoscope"/>
            <person name="Aury J.-M."/>
            <person name="Jaillon O."/>
            <person name="Duret L."/>
            <person name="Noel B."/>
            <person name="Jubin C."/>
            <person name="Porcel B.M."/>
            <person name="Segurens B."/>
            <person name="Daubin V."/>
            <person name="Anthouard V."/>
            <person name="Aiach N."/>
            <person name="Arnaiz O."/>
            <person name="Billaut A."/>
            <person name="Beisson J."/>
            <person name="Blanc I."/>
            <person name="Bouhouche K."/>
            <person name="Camara F."/>
            <person name="Duharcourt S."/>
            <person name="Guigo R."/>
            <person name="Gogendeau D."/>
            <person name="Katinka M."/>
            <person name="Keller A.-M."/>
            <person name="Kissmehl R."/>
            <person name="Klotz C."/>
            <person name="Koll F."/>
            <person name="Le Moue A."/>
            <person name="Lepere C."/>
            <person name="Malinsky S."/>
            <person name="Nowacki M."/>
            <person name="Nowak J.K."/>
            <person name="Plattner H."/>
            <person name="Poulain J."/>
            <person name="Ruiz F."/>
            <person name="Serrano V."/>
            <person name="Zagulski M."/>
            <person name="Dessen P."/>
            <person name="Betermier M."/>
            <person name="Weissenbach J."/>
            <person name="Scarpelli C."/>
            <person name="Schachter V."/>
            <person name="Sperling L."/>
            <person name="Meyer E."/>
            <person name="Cohen J."/>
            <person name="Wincker P."/>
        </authorList>
    </citation>
    <scope>NUCLEOTIDE SEQUENCE [LARGE SCALE GENOMIC DNA]</scope>
    <source>
        <strain evidence="2 3">Stock d4-2</strain>
    </source>
</reference>
<keyword evidence="1" id="KW-0812">Transmembrane</keyword>
<dbReference type="EMBL" id="CT867995">
    <property type="protein sequence ID" value="CAK58041.1"/>
    <property type="molecule type" value="Genomic_DNA"/>
</dbReference>
<dbReference type="GeneID" id="5011223"/>
<dbReference type="KEGG" id="ptm:GSPATT00029076001"/>
<gene>
    <name evidence="2" type="ORF">GSPATT00029076001</name>
</gene>
<dbReference type="InParanoid" id="A0BHM4"/>
<evidence type="ECO:0008006" key="4">
    <source>
        <dbReference type="Google" id="ProtNLM"/>
    </source>
</evidence>
<keyword evidence="1" id="KW-1133">Transmembrane helix</keyword>
<feature type="transmembrane region" description="Helical" evidence="1">
    <location>
        <begin position="168"/>
        <end position="190"/>
    </location>
</feature>
<accession>A0BHM4</accession>
<dbReference type="AlphaFoldDB" id="A0BHM4"/>
<evidence type="ECO:0000256" key="1">
    <source>
        <dbReference type="SAM" id="Phobius"/>
    </source>
</evidence>
<keyword evidence="3" id="KW-1185">Reference proteome</keyword>
<dbReference type="HOGENOM" id="CLU_1404942_0_0_1"/>
<evidence type="ECO:0000313" key="2">
    <source>
        <dbReference type="EMBL" id="CAK58041.1"/>
    </source>
</evidence>
<dbReference type="Proteomes" id="UP000000600">
    <property type="component" value="Unassembled WGS sequence"/>
</dbReference>